<comment type="caution">
    <text evidence="5">The sequence shown here is derived from an EMBL/GenBank/DDBJ whole genome shotgun (WGS) entry which is preliminary data.</text>
</comment>
<sequence length="163" mass="18777">MKLVNSDSDYRVLPGCLMCISLKVILAHIHIRVCVTKLWTTFTSFLVFKFQLQEMCRGIDRELNHINGSSEIFTDVVSFHGIIEQLDCELCGSRASLYCQADDAFLCRRCDKRVHRANFLAFRHIRCLLCDTCQNLTERCIVRNSEMALPVILNSRQNVLALF</sequence>
<dbReference type="InterPro" id="IPR049808">
    <property type="entry name" value="CONSTANS-like_Bbox1"/>
</dbReference>
<evidence type="ECO:0000313" key="6">
    <source>
        <dbReference type="Proteomes" id="UP000306102"/>
    </source>
</evidence>
<name>A0A4S4DJC0_CAMSN</name>
<reference evidence="5 6" key="1">
    <citation type="journal article" date="2018" name="Proc. Natl. Acad. Sci. U.S.A.">
        <title>Draft genome sequence of Camellia sinensis var. sinensis provides insights into the evolution of the tea genome and tea quality.</title>
        <authorList>
            <person name="Wei C."/>
            <person name="Yang H."/>
            <person name="Wang S."/>
            <person name="Zhao J."/>
            <person name="Liu C."/>
            <person name="Gao L."/>
            <person name="Xia E."/>
            <person name="Lu Y."/>
            <person name="Tai Y."/>
            <person name="She G."/>
            <person name="Sun J."/>
            <person name="Cao H."/>
            <person name="Tong W."/>
            <person name="Gao Q."/>
            <person name="Li Y."/>
            <person name="Deng W."/>
            <person name="Jiang X."/>
            <person name="Wang W."/>
            <person name="Chen Q."/>
            <person name="Zhang S."/>
            <person name="Li H."/>
            <person name="Wu J."/>
            <person name="Wang P."/>
            <person name="Li P."/>
            <person name="Shi C."/>
            <person name="Zheng F."/>
            <person name="Jian J."/>
            <person name="Huang B."/>
            <person name="Shan D."/>
            <person name="Shi M."/>
            <person name="Fang C."/>
            <person name="Yue Y."/>
            <person name="Li F."/>
            <person name="Li D."/>
            <person name="Wei S."/>
            <person name="Han B."/>
            <person name="Jiang C."/>
            <person name="Yin Y."/>
            <person name="Xia T."/>
            <person name="Zhang Z."/>
            <person name="Bennetzen J.L."/>
            <person name="Zhao S."/>
            <person name="Wan X."/>
        </authorList>
    </citation>
    <scope>NUCLEOTIDE SEQUENCE [LARGE SCALE GENOMIC DNA]</scope>
    <source>
        <strain evidence="6">cv. Shuchazao</strain>
        <tissue evidence="5">Leaf</tissue>
    </source>
</reference>
<evidence type="ECO:0000256" key="2">
    <source>
        <dbReference type="ARBA" id="ARBA00022771"/>
    </source>
</evidence>
<protein>
    <recommendedName>
        <fullName evidence="4">B box-type domain-containing protein</fullName>
    </recommendedName>
</protein>
<evidence type="ECO:0000313" key="5">
    <source>
        <dbReference type="EMBL" id="THG02961.1"/>
    </source>
</evidence>
<dbReference type="Proteomes" id="UP000306102">
    <property type="component" value="Unassembled WGS sequence"/>
</dbReference>
<keyword evidence="2" id="KW-0863">Zinc-finger</keyword>
<dbReference type="AlphaFoldDB" id="A0A4S4DJC0"/>
<organism evidence="5 6">
    <name type="scientific">Camellia sinensis var. sinensis</name>
    <name type="common">China tea</name>
    <dbReference type="NCBI Taxonomy" id="542762"/>
    <lineage>
        <taxon>Eukaryota</taxon>
        <taxon>Viridiplantae</taxon>
        <taxon>Streptophyta</taxon>
        <taxon>Embryophyta</taxon>
        <taxon>Tracheophyta</taxon>
        <taxon>Spermatophyta</taxon>
        <taxon>Magnoliopsida</taxon>
        <taxon>eudicotyledons</taxon>
        <taxon>Gunneridae</taxon>
        <taxon>Pentapetalae</taxon>
        <taxon>asterids</taxon>
        <taxon>Ericales</taxon>
        <taxon>Theaceae</taxon>
        <taxon>Camellia</taxon>
    </lineage>
</organism>
<evidence type="ECO:0000256" key="3">
    <source>
        <dbReference type="ARBA" id="ARBA00022833"/>
    </source>
</evidence>
<dbReference type="EMBL" id="SDRB02011084">
    <property type="protein sequence ID" value="THG02961.1"/>
    <property type="molecule type" value="Genomic_DNA"/>
</dbReference>
<dbReference type="Pfam" id="PF00643">
    <property type="entry name" value="zf-B_box"/>
    <property type="match status" value="1"/>
</dbReference>
<accession>A0A4S4DJC0</accession>
<dbReference type="GO" id="GO:0008270">
    <property type="term" value="F:zinc ion binding"/>
    <property type="evidence" value="ECO:0007669"/>
    <property type="project" value="UniProtKB-KW"/>
</dbReference>
<dbReference type="InterPro" id="IPR000315">
    <property type="entry name" value="Znf_B-box"/>
</dbReference>
<dbReference type="PANTHER" id="PTHR31717:SF142">
    <property type="entry name" value="B-BOX DOMAIN PROTEIN 30-RELATED"/>
    <property type="match status" value="1"/>
</dbReference>
<evidence type="ECO:0000259" key="4">
    <source>
        <dbReference type="SMART" id="SM00336"/>
    </source>
</evidence>
<keyword evidence="6" id="KW-1185">Reference proteome</keyword>
<dbReference type="PANTHER" id="PTHR31717">
    <property type="entry name" value="ZINC FINGER PROTEIN CONSTANS-LIKE 10"/>
    <property type="match status" value="1"/>
</dbReference>
<gene>
    <name evidence="5" type="ORF">TEA_018888</name>
</gene>
<keyword evidence="3" id="KW-0862">Zinc</keyword>
<feature type="domain" description="B box-type" evidence="4">
    <location>
        <begin position="83"/>
        <end position="129"/>
    </location>
</feature>
<keyword evidence="1" id="KW-0479">Metal-binding</keyword>
<proteinExistence type="predicted"/>
<dbReference type="SMART" id="SM00336">
    <property type="entry name" value="BBOX"/>
    <property type="match status" value="1"/>
</dbReference>
<evidence type="ECO:0000256" key="1">
    <source>
        <dbReference type="ARBA" id="ARBA00022723"/>
    </source>
</evidence>
<dbReference type="STRING" id="542762.A0A4S4DJC0"/>
<dbReference type="CDD" id="cd19821">
    <property type="entry name" value="Bbox1_BBX-like"/>
    <property type="match status" value="1"/>
</dbReference>